<organism evidence="2 3">
    <name type="scientific">Candidatus Taenaricola geysiri</name>
    <dbReference type="NCBI Taxonomy" id="1974752"/>
    <lineage>
        <taxon>Bacteria</taxon>
        <taxon>Pseudomonadati</taxon>
        <taxon>Candidatus Omnitrophota</taxon>
        <taxon>Candidatus Taenaricola</taxon>
    </lineage>
</organism>
<keyword evidence="1" id="KW-0472">Membrane</keyword>
<evidence type="ECO:0000313" key="2">
    <source>
        <dbReference type="EMBL" id="PIW66316.1"/>
    </source>
</evidence>
<dbReference type="EMBL" id="PFGP01000093">
    <property type="protein sequence ID" value="PIW66316.1"/>
    <property type="molecule type" value="Genomic_DNA"/>
</dbReference>
<proteinExistence type="predicted"/>
<dbReference type="Proteomes" id="UP000231267">
    <property type="component" value="Unassembled WGS sequence"/>
</dbReference>
<reference evidence="2 3" key="1">
    <citation type="submission" date="2017-09" db="EMBL/GenBank/DDBJ databases">
        <title>Depth-based differentiation of microbial function through sediment-hosted aquifers and enrichment of novel symbionts in the deep terrestrial subsurface.</title>
        <authorList>
            <person name="Probst A.J."/>
            <person name="Ladd B."/>
            <person name="Jarett J.K."/>
            <person name="Geller-Mcgrath D.E."/>
            <person name="Sieber C.M."/>
            <person name="Emerson J.B."/>
            <person name="Anantharaman K."/>
            <person name="Thomas B.C."/>
            <person name="Malmstrom R."/>
            <person name="Stieglmeier M."/>
            <person name="Klingl A."/>
            <person name="Woyke T."/>
            <person name="Ryan C.M."/>
            <person name="Banfield J.F."/>
        </authorList>
    </citation>
    <scope>NUCLEOTIDE SEQUENCE [LARGE SCALE GENOMIC DNA]</scope>
    <source>
        <strain evidence="2">CG12_big_fil_rev_8_21_14_0_65_43_15</strain>
    </source>
</reference>
<name>A0A2J0LNJ8_9BACT</name>
<comment type="caution">
    <text evidence="2">The sequence shown here is derived from an EMBL/GenBank/DDBJ whole genome shotgun (WGS) entry which is preliminary data.</text>
</comment>
<evidence type="ECO:0000256" key="1">
    <source>
        <dbReference type="SAM" id="Phobius"/>
    </source>
</evidence>
<feature type="transmembrane region" description="Helical" evidence="1">
    <location>
        <begin position="12"/>
        <end position="32"/>
    </location>
</feature>
<gene>
    <name evidence="2" type="ORF">COW11_03845</name>
</gene>
<keyword evidence="1" id="KW-0812">Transmembrane</keyword>
<keyword evidence="1" id="KW-1133">Transmembrane helix</keyword>
<dbReference type="AlphaFoldDB" id="A0A2J0LNJ8"/>
<protein>
    <recommendedName>
        <fullName evidence="4">Type 4a pilus biogenesis protein PilO</fullName>
    </recommendedName>
</protein>
<dbReference type="InterPro" id="IPR014717">
    <property type="entry name" value="Transl_elong_EF1B/ribsomal_bS6"/>
</dbReference>
<evidence type="ECO:0008006" key="4">
    <source>
        <dbReference type="Google" id="ProtNLM"/>
    </source>
</evidence>
<sequence>MKIAITKQQRNALLMFAVLVLSITVLFLFIYAPKSAKLKKLKNELAMIEASMNKVHAIIGEKEDLGKGILRMRQEADVYDAKFIKPKEISGLLQELAQEARLQDLEVVSMQPSEFFLSYSDKGNTLSVDGQECNTINIEMNLIGSYRSLIEYMSILEAKPAQYLLINRFNIERQTTSDKLKVHITVCSFALLDKKPQRR</sequence>
<dbReference type="Gene3D" id="3.30.70.60">
    <property type="match status" value="1"/>
</dbReference>
<evidence type="ECO:0000313" key="3">
    <source>
        <dbReference type="Proteomes" id="UP000231267"/>
    </source>
</evidence>
<accession>A0A2J0LNJ8</accession>